<dbReference type="InterPro" id="IPR052895">
    <property type="entry name" value="HetReg/Transcr_Mod"/>
</dbReference>
<dbReference type="Proteomes" id="UP000799291">
    <property type="component" value="Unassembled WGS sequence"/>
</dbReference>
<name>A0A6G1JCU7_9PLEO</name>
<dbReference type="OrthoDB" id="2157530at2759"/>
<dbReference type="PANTHER" id="PTHR24148:SF81">
    <property type="entry name" value="HETEROKARYON INCOMPATIBILITY DOMAIN-CONTAINING PROTEIN"/>
    <property type="match status" value="1"/>
</dbReference>
<evidence type="ECO:0000256" key="1">
    <source>
        <dbReference type="SAM" id="MobiDB-lite"/>
    </source>
</evidence>
<reference evidence="3" key="1">
    <citation type="journal article" date="2020" name="Stud. Mycol.">
        <title>101 Dothideomycetes genomes: a test case for predicting lifestyles and emergence of pathogens.</title>
        <authorList>
            <person name="Haridas S."/>
            <person name="Albert R."/>
            <person name="Binder M."/>
            <person name="Bloem J."/>
            <person name="Labutti K."/>
            <person name="Salamov A."/>
            <person name="Andreopoulos B."/>
            <person name="Baker S."/>
            <person name="Barry K."/>
            <person name="Bills G."/>
            <person name="Bluhm B."/>
            <person name="Cannon C."/>
            <person name="Castanera R."/>
            <person name="Culley D."/>
            <person name="Daum C."/>
            <person name="Ezra D."/>
            <person name="Gonzalez J."/>
            <person name="Henrissat B."/>
            <person name="Kuo A."/>
            <person name="Liang C."/>
            <person name="Lipzen A."/>
            <person name="Lutzoni F."/>
            <person name="Magnuson J."/>
            <person name="Mondo S."/>
            <person name="Nolan M."/>
            <person name="Ohm R."/>
            <person name="Pangilinan J."/>
            <person name="Park H.-J."/>
            <person name="Ramirez L."/>
            <person name="Alfaro M."/>
            <person name="Sun H."/>
            <person name="Tritt A."/>
            <person name="Yoshinaga Y."/>
            <person name="Zwiers L.-H."/>
            <person name="Turgeon B."/>
            <person name="Goodwin S."/>
            <person name="Spatafora J."/>
            <person name="Crous P."/>
            <person name="Grigoriev I."/>
        </authorList>
    </citation>
    <scope>NUCLEOTIDE SEQUENCE</scope>
    <source>
        <strain evidence="3">CBS 122367</strain>
    </source>
</reference>
<dbReference type="InterPro" id="IPR010730">
    <property type="entry name" value="HET"/>
</dbReference>
<sequence>MTRWHDASCQVPSVVVESDHTPKCQNCGRSCPSVAELMSKQASKTSVLELPPDEPPGQMNLWWPKCVPYERNVDEPPQQKSSPTQQPPSPSSHSSPIYGEALKSDEFRLACLSAVPNKDAPIHVTLEVYNDDDHPEYECASYTWGGEDGDSTLCCPIYVGSYWDVLLQTKNCSSLLRFMTPWRGIRLVWVDALCINQESLVERAVQVAKMKSLYQECSRVIVYLGEDMVTDSECFPKPQSLDSLGQMHPLFPQHHPLHELHLGPTEILSQRYFSRLWVIQELIVSQQAMIRIGDVDFRANAGVMARPSSNNKWSSSPAPWIQLLAHGSIPVTGVTDIVNVLRLTAQSRSTDPRDRLFGVISLLSDSTIRLHLAPNYTLSYQQFCVGFFAYLFLVGGEHWFLWHAGVVADLRSKTEISMPSWIPNCRLDTSWQSVMTIASAVNRPQKIPALGQEKAFRPSEPFALYRDQACKIRIRRIPMHDHLRDQSRSVDDTVDAATGALLINATHVLSLRDGLITRKTHGPL</sequence>
<feature type="domain" description="Heterokaryon incompatibility" evidence="2">
    <location>
        <begin position="137"/>
        <end position="281"/>
    </location>
</feature>
<evidence type="ECO:0000313" key="3">
    <source>
        <dbReference type="EMBL" id="KAF2687985.1"/>
    </source>
</evidence>
<protein>
    <recommendedName>
        <fullName evidence="2">Heterokaryon incompatibility domain-containing protein</fullName>
    </recommendedName>
</protein>
<evidence type="ECO:0000313" key="4">
    <source>
        <dbReference type="Proteomes" id="UP000799291"/>
    </source>
</evidence>
<dbReference type="Pfam" id="PF06985">
    <property type="entry name" value="HET"/>
    <property type="match status" value="1"/>
</dbReference>
<accession>A0A6G1JCU7</accession>
<dbReference type="PANTHER" id="PTHR24148">
    <property type="entry name" value="ANKYRIN REPEAT DOMAIN-CONTAINING PROTEIN 39 HOMOLOG-RELATED"/>
    <property type="match status" value="1"/>
</dbReference>
<dbReference type="AlphaFoldDB" id="A0A6G1JCU7"/>
<gene>
    <name evidence="3" type="ORF">K458DRAFT_332531</name>
</gene>
<dbReference type="EMBL" id="MU005574">
    <property type="protein sequence ID" value="KAF2687985.1"/>
    <property type="molecule type" value="Genomic_DNA"/>
</dbReference>
<keyword evidence="4" id="KW-1185">Reference proteome</keyword>
<organism evidence="3 4">
    <name type="scientific">Lentithecium fluviatile CBS 122367</name>
    <dbReference type="NCBI Taxonomy" id="1168545"/>
    <lineage>
        <taxon>Eukaryota</taxon>
        <taxon>Fungi</taxon>
        <taxon>Dikarya</taxon>
        <taxon>Ascomycota</taxon>
        <taxon>Pezizomycotina</taxon>
        <taxon>Dothideomycetes</taxon>
        <taxon>Pleosporomycetidae</taxon>
        <taxon>Pleosporales</taxon>
        <taxon>Massarineae</taxon>
        <taxon>Lentitheciaceae</taxon>
        <taxon>Lentithecium</taxon>
    </lineage>
</organism>
<feature type="region of interest" description="Disordered" evidence="1">
    <location>
        <begin position="73"/>
        <end position="97"/>
    </location>
</feature>
<evidence type="ECO:0000259" key="2">
    <source>
        <dbReference type="Pfam" id="PF06985"/>
    </source>
</evidence>
<feature type="non-terminal residue" evidence="3">
    <location>
        <position position="524"/>
    </location>
</feature>
<proteinExistence type="predicted"/>